<accession>A0A0P9CYN7</accession>
<name>A0A0P9CYN7_9CHLR</name>
<evidence type="ECO:0000313" key="10">
    <source>
        <dbReference type="Proteomes" id="UP000050509"/>
    </source>
</evidence>
<dbReference type="Pfam" id="PF03591">
    <property type="entry name" value="AzlC"/>
    <property type="match status" value="1"/>
</dbReference>
<keyword evidence="4" id="KW-1003">Cell membrane</keyword>
<dbReference type="AlphaFoldDB" id="A0A0P9CYN7"/>
<feature type="transmembrane region" description="Helical" evidence="8">
    <location>
        <begin position="198"/>
        <end position="227"/>
    </location>
</feature>
<reference evidence="9 10" key="1">
    <citation type="submission" date="2015-09" db="EMBL/GenBank/DDBJ databases">
        <title>Draft genome sequence of Kouleothrix aurantiaca JCM 19913.</title>
        <authorList>
            <person name="Hemp J."/>
        </authorList>
    </citation>
    <scope>NUCLEOTIDE SEQUENCE [LARGE SCALE GENOMIC DNA]</scope>
    <source>
        <strain evidence="9 10">COM-B</strain>
    </source>
</reference>
<comment type="subcellular location">
    <subcellularLocation>
        <location evidence="1">Cell membrane</location>
        <topology evidence="1">Multi-pass membrane protein</topology>
    </subcellularLocation>
</comment>
<feature type="non-terminal residue" evidence="9">
    <location>
        <position position="232"/>
    </location>
</feature>
<feature type="transmembrane region" description="Helical" evidence="8">
    <location>
        <begin position="173"/>
        <end position="191"/>
    </location>
</feature>
<dbReference type="GO" id="GO:1903785">
    <property type="term" value="P:L-valine transmembrane transport"/>
    <property type="evidence" value="ECO:0007669"/>
    <property type="project" value="TreeGrafter"/>
</dbReference>
<feature type="transmembrane region" description="Helical" evidence="8">
    <location>
        <begin position="27"/>
        <end position="47"/>
    </location>
</feature>
<dbReference type="GO" id="GO:0005886">
    <property type="term" value="C:plasma membrane"/>
    <property type="evidence" value="ECO:0007669"/>
    <property type="project" value="UniProtKB-SubCell"/>
</dbReference>
<evidence type="ECO:0000256" key="8">
    <source>
        <dbReference type="SAM" id="Phobius"/>
    </source>
</evidence>
<gene>
    <name evidence="9" type="ORF">SE17_39390</name>
</gene>
<evidence type="ECO:0000256" key="5">
    <source>
        <dbReference type="ARBA" id="ARBA00022692"/>
    </source>
</evidence>
<evidence type="ECO:0008006" key="11">
    <source>
        <dbReference type="Google" id="ProtNLM"/>
    </source>
</evidence>
<keyword evidence="6 8" id="KW-1133">Transmembrane helix</keyword>
<sequence>MASESPAIPASAAPGGDTFRAGFLATVPLWLGVAPFGAIYAVSALAAGLSPAQTLGMSLLVFAGASQFTAAGLFAAGVAPLTIVITTLVINARHLLLAAALAPHVRRASPLARAGIAAQLTDETFAIGMRRFLAGQGSPAYQFGANISLYLIWQLSTIAGMLLGALIPDPAAYGLDLVFPLTFIGLLVPLLRDRISGLVAVLAAALTLAGALLLPGSWYILIAGILASGVGA</sequence>
<feature type="transmembrane region" description="Helical" evidence="8">
    <location>
        <begin position="147"/>
        <end position="167"/>
    </location>
</feature>
<evidence type="ECO:0000256" key="4">
    <source>
        <dbReference type="ARBA" id="ARBA00022475"/>
    </source>
</evidence>
<evidence type="ECO:0000256" key="7">
    <source>
        <dbReference type="ARBA" id="ARBA00023136"/>
    </source>
</evidence>
<dbReference type="Proteomes" id="UP000050509">
    <property type="component" value="Unassembled WGS sequence"/>
</dbReference>
<evidence type="ECO:0000313" key="9">
    <source>
        <dbReference type="EMBL" id="KPV48192.1"/>
    </source>
</evidence>
<protein>
    <recommendedName>
        <fullName evidence="11">Branched-chain amino acid permease</fullName>
    </recommendedName>
</protein>
<organism evidence="9 10">
    <name type="scientific">Kouleothrix aurantiaca</name>
    <dbReference type="NCBI Taxonomy" id="186479"/>
    <lineage>
        <taxon>Bacteria</taxon>
        <taxon>Bacillati</taxon>
        <taxon>Chloroflexota</taxon>
        <taxon>Chloroflexia</taxon>
        <taxon>Chloroflexales</taxon>
        <taxon>Roseiflexineae</taxon>
        <taxon>Roseiflexaceae</taxon>
        <taxon>Kouleothrix</taxon>
    </lineage>
</organism>
<comment type="similarity">
    <text evidence="2">Belongs to the AzlC family.</text>
</comment>
<proteinExistence type="inferred from homology"/>
<evidence type="ECO:0000256" key="2">
    <source>
        <dbReference type="ARBA" id="ARBA00010735"/>
    </source>
</evidence>
<keyword evidence="3" id="KW-0813">Transport</keyword>
<keyword evidence="7 8" id="KW-0472">Membrane</keyword>
<dbReference type="PANTHER" id="PTHR34979:SF1">
    <property type="entry name" value="INNER MEMBRANE PROTEIN YGAZ"/>
    <property type="match status" value="1"/>
</dbReference>
<evidence type="ECO:0000256" key="6">
    <source>
        <dbReference type="ARBA" id="ARBA00022989"/>
    </source>
</evidence>
<keyword evidence="5 8" id="KW-0812">Transmembrane</keyword>
<evidence type="ECO:0000256" key="1">
    <source>
        <dbReference type="ARBA" id="ARBA00004651"/>
    </source>
</evidence>
<keyword evidence="10" id="KW-1185">Reference proteome</keyword>
<dbReference type="EMBL" id="LJCR01002857">
    <property type="protein sequence ID" value="KPV48192.1"/>
    <property type="molecule type" value="Genomic_DNA"/>
</dbReference>
<comment type="caution">
    <text evidence="9">The sequence shown here is derived from an EMBL/GenBank/DDBJ whole genome shotgun (WGS) entry which is preliminary data.</text>
</comment>
<dbReference type="InterPro" id="IPR011606">
    <property type="entry name" value="Brnchd-chn_aa_trnsp_permease"/>
</dbReference>
<dbReference type="PANTHER" id="PTHR34979">
    <property type="entry name" value="INNER MEMBRANE PROTEIN YGAZ"/>
    <property type="match status" value="1"/>
</dbReference>
<evidence type="ECO:0000256" key="3">
    <source>
        <dbReference type="ARBA" id="ARBA00022448"/>
    </source>
</evidence>